<keyword evidence="2" id="KW-1185">Reference proteome</keyword>
<organism evidence="1 2">
    <name type="scientific">Papiliotrema laurentii</name>
    <name type="common">Cryptococcus laurentii</name>
    <dbReference type="NCBI Taxonomy" id="5418"/>
    <lineage>
        <taxon>Eukaryota</taxon>
        <taxon>Fungi</taxon>
        <taxon>Dikarya</taxon>
        <taxon>Basidiomycota</taxon>
        <taxon>Agaricomycotina</taxon>
        <taxon>Tremellomycetes</taxon>
        <taxon>Tremellales</taxon>
        <taxon>Rhynchogastremaceae</taxon>
        <taxon>Papiliotrema</taxon>
    </lineage>
</organism>
<sequence>MPFIVSLLIWARWGIPIDQEARLISGIANGRFSPIPSIHLIQEMESANQSLRPRSLSVLSDQDRDMGRETKMGAVCM</sequence>
<name>A0AAD9FN31_PAPLA</name>
<evidence type="ECO:0000313" key="1">
    <source>
        <dbReference type="EMBL" id="KAK1922769.1"/>
    </source>
</evidence>
<evidence type="ECO:0000313" key="2">
    <source>
        <dbReference type="Proteomes" id="UP001182556"/>
    </source>
</evidence>
<reference evidence="1" key="1">
    <citation type="submission" date="2023-02" db="EMBL/GenBank/DDBJ databases">
        <title>Identification and recombinant expression of a fungal hydrolase from Papiliotrema laurentii that hydrolyzes apple cutin and clears colloidal polyester polyurethane.</title>
        <authorList>
            <consortium name="DOE Joint Genome Institute"/>
            <person name="Roman V.A."/>
            <person name="Bojanowski C."/>
            <person name="Crable B.R."/>
            <person name="Wagner D.N."/>
            <person name="Hung C.S."/>
            <person name="Nadeau L.J."/>
            <person name="Schratz L."/>
            <person name="Haridas S."/>
            <person name="Pangilinan J."/>
            <person name="Lipzen A."/>
            <person name="Na H."/>
            <person name="Yan M."/>
            <person name="Ng V."/>
            <person name="Grigoriev I.V."/>
            <person name="Spatafora J.W."/>
            <person name="Barlow D."/>
            <person name="Biffinger J."/>
            <person name="Kelley-Loughnane N."/>
            <person name="Varaljay V.A."/>
            <person name="Crookes-Goodson W.J."/>
        </authorList>
    </citation>
    <scope>NUCLEOTIDE SEQUENCE</scope>
    <source>
        <strain evidence="1">5307AH</strain>
    </source>
</reference>
<gene>
    <name evidence="1" type="ORF">DB88DRAFT_496214</name>
</gene>
<dbReference type="AlphaFoldDB" id="A0AAD9FN31"/>
<dbReference type="Proteomes" id="UP001182556">
    <property type="component" value="Unassembled WGS sequence"/>
</dbReference>
<comment type="caution">
    <text evidence="1">The sequence shown here is derived from an EMBL/GenBank/DDBJ whole genome shotgun (WGS) entry which is preliminary data.</text>
</comment>
<proteinExistence type="predicted"/>
<dbReference type="EMBL" id="JAODAN010000008">
    <property type="protein sequence ID" value="KAK1922769.1"/>
    <property type="molecule type" value="Genomic_DNA"/>
</dbReference>
<accession>A0AAD9FN31</accession>
<protein>
    <submittedName>
        <fullName evidence="1">Uncharacterized protein</fullName>
    </submittedName>
</protein>